<dbReference type="AlphaFoldDB" id="A0A6A5S3E1"/>
<accession>A0A6A5S3E1</accession>
<dbReference type="EMBL" id="ML976415">
    <property type="protein sequence ID" value="KAF1934652.1"/>
    <property type="molecule type" value="Genomic_DNA"/>
</dbReference>
<sequence>MQLDLRDQFIKDAATRVQRLRAQKKEYWDDSKEIQRDGFQPNQLVLLWDSLCEIDMSSIQKLDARWLGPYRISSREPSQPDRGTYRLEDLDGTLFRHTTPGWRLKVFRE</sequence>
<evidence type="ECO:0000313" key="1">
    <source>
        <dbReference type="EMBL" id="KAF1934652.1"/>
    </source>
</evidence>
<gene>
    <name evidence="1" type="ORF">EJ02DRAFT_310461</name>
</gene>
<reference evidence="1" key="1">
    <citation type="journal article" date="2020" name="Stud. Mycol.">
        <title>101 Dothideomycetes genomes: a test case for predicting lifestyles and emergence of pathogens.</title>
        <authorList>
            <person name="Haridas S."/>
            <person name="Albert R."/>
            <person name="Binder M."/>
            <person name="Bloem J."/>
            <person name="Labutti K."/>
            <person name="Salamov A."/>
            <person name="Andreopoulos B."/>
            <person name="Baker S."/>
            <person name="Barry K."/>
            <person name="Bills G."/>
            <person name="Bluhm B."/>
            <person name="Cannon C."/>
            <person name="Castanera R."/>
            <person name="Culley D."/>
            <person name="Daum C."/>
            <person name="Ezra D."/>
            <person name="Gonzalez J."/>
            <person name="Henrissat B."/>
            <person name="Kuo A."/>
            <person name="Liang C."/>
            <person name="Lipzen A."/>
            <person name="Lutzoni F."/>
            <person name="Magnuson J."/>
            <person name="Mondo S."/>
            <person name="Nolan M."/>
            <person name="Ohm R."/>
            <person name="Pangilinan J."/>
            <person name="Park H.-J."/>
            <person name="Ramirez L."/>
            <person name="Alfaro M."/>
            <person name="Sun H."/>
            <person name="Tritt A."/>
            <person name="Yoshinaga Y."/>
            <person name="Zwiers L.-H."/>
            <person name="Turgeon B."/>
            <person name="Goodwin S."/>
            <person name="Spatafora J."/>
            <person name="Crous P."/>
            <person name="Grigoriev I."/>
        </authorList>
    </citation>
    <scope>NUCLEOTIDE SEQUENCE</scope>
    <source>
        <strain evidence="1">CBS 161.51</strain>
    </source>
</reference>
<dbReference type="Proteomes" id="UP000800038">
    <property type="component" value="Unassembled WGS sequence"/>
</dbReference>
<organism evidence="1 2">
    <name type="scientific">Clathrospora elynae</name>
    <dbReference type="NCBI Taxonomy" id="706981"/>
    <lineage>
        <taxon>Eukaryota</taxon>
        <taxon>Fungi</taxon>
        <taxon>Dikarya</taxon>
        <taxon>Ascomycota</taxon>
        <taxon>Pezizomycotina</taxon>
        <taxon>Dothideomycetes</taxon>
        <taxon>Pleosporomycetidae</taxon>
        <taxon>Pleosporales</taxon>
        <taxon>Diademaceae</taxon>
        <taxon>Clathrospora</taxon>
    </lineage>
</organism>
<feature type="non-terminal residue" evidence="1">
    <location>
        <position position="109"/>
    </location>
</feature>
<dbReference type="OrthoDB" id="5425374at2759"/>
<keyword evidence="2" id="KW-1185">Reference proteome</keyword>
<proteinExistence type="predicted"/>
<protein>
    <submittedName>
        <fullName evidence="1">Uncharacterized protein</fullName>
    </submittedName>
</protein>
<name>A0A6A5S3E1_9PLEO</name>
<evidence type="ECO:0000313" key="2">
    <source>
        <dbReference type="Proteomes" id="UP000800038"/>
    </source>
</evidence>